<organism evidence="7">
    <name type="scientific">Odontella aurita</name>
    <dbReference type="NCBI Taxonomy" id="265563"/>
    <lineage>
        <taxon>Eukaryota</taxon>
        <taxon>Sar</taxon>
        <taxon>Stramenopiles</taxon>
        <taxon>Ochrophyta</taxon>
        <taxon>Bacillariophyta</taxon>
        <taxon>Mediophyceae</taxon>
        <taxon>Biddulphiophycidae</taxon>
        <taxon>Eupodiscales</taxon>
        <taxon>Odontellaceae</taxon>
        <taxon>Odontella</taxon>
    </lineage>
</organism>
<evidence type="ECO:0000313" key="7">
    <source>
        <dbReference type="EMBL" id="CAE2246935.1"/>
    </source>
</evidence>
<evidence type="ECO:0000256" key="3">
    <source>
        <dbReference type="ARBA" id="ARBA00022741"/>
    </source>
</evidence>
<dbReference type="GO" id="GO:0005524">
    <property type="term" value="F:ATP binding"/>
    <property type="evidence" value="ECO:0007669"/>
    <property type="project" value="UniProtKB-KW"/>
</dbReference>
<sequence length="467" mass="52641">MSGHVVEPPRCGTVDMTDVDAITDRMMTVSIPASADSRNTAQDQLCTGNLEGESVATQLKELNSQSAVMQGGLESRDEAHLTFREVENSGPATSPVPFEPPSYLNATRAEEVLVYDENTKEHFVAKNVLFAKNKDSDGEESVSRQRDQRAYWKLPNKAPIETRMGHLEISIVLKRCLRNDDTDTEDEKDDSEEEDDIVFLLTDQRVAVKVNYCDRMERSLHLNAENPLNEIAAQKIVGNDHPHVLGVIEVLYDGENLNVVMPYCGGGDLFDTVDEYLRSHPGEFGLPENKARYWFRQLLQGMHHLQRSGICHRDLSPENVIITGESCLVIDLGMCLRIPFTSRDGNDGMVTDVLCGITRRLITPQGQCGKRRYMSPEIWRNKDNFDGFFIDVWTAGMILFFMLTGQTYLQPFDQIFRCVTTDLPGLLKYWNMNLSHNAVDLLRGLLAVDPKSRLTLGQIMAHPWVTG</sequence>
<gene>
    <name evidence="7" type="ORF">OAUR00152_LOCUS19253</name>
</gene>
<dbReference type="GO" id="GO:0004674">
    <property type="term" value="F:protein serine/threonine kinase activity"/>
    <property type="evidence" value="ECO:0007669"/>
    <property type="project" value="UniProtKB-KW"/>
</dbReference>
<keyword evidence="1" id="KW-0723">Serine/threonine-protein kinase</keyword>
<dbReference type="PROSITE" id="PS50011">
    <property type="entry name" value="PROTEIN_KINASE_DOM"/>
    <property type="match status" value="1"/>
</dbReference>
<dbReference type="AlphaFoldDB" id="A0A7S4J194"/>
<dbReference type="InterPro" id="IPR000719">
    <property type="entry name" value="Prot_kinase_dom"/>
</dbReference>
<dbReference type="PROSITE" id="PS00109">
    <property type="entry name" value="PROTEIN_KINASE_TYR"/>
    <property type="match status" value="1"/>
</dbReference>
<reference evidence="7" key="1">
    <citation type="submission" date="2021-01" db="EMBL/GenBank/DDBJ databases">
        <authorList>
            <person name="Corre E."/>
            <person name="Pelletier E."/>
            <person name="Niang G."/>
            <person name="Scheremetjew M."/>
            <person name="Finn R."/>
            <person name="Kale V."/>
            <person name="Holt S."/>
            <person name="Cochrane G."/>
            <person name="Meng A."/>
            <person name="Brown T."/>
            <person name="Cohen L."/>
        </authorList>
    </citation>
    <scope>NUCLEOTIDE SEQUENCE</scope>
    <source>
        <strain evidence="7">Isolate 1302-5</strain>
    </source>
</reference>
<dbReference type="EMBL" id="HBKQ01028395">
    <property type="protein sequence ID" value="CAE2246935.1"/>
    <property type="molecule type" value="Transcribed_RNA"/>
</dbReference>
<evidence type="ECO:0000256" key="4">
    <source>
        <dbReference type="ARBA" id="ARBA00022777"/>
    </source>
</evidence>
<keyword evidence="4" id="KW-0418">Kinase</keyword>
<evidence type="ECO:0000259" key="6">
    <source>
        <dbReference type="PROSITE" id="PS50011"/>
    </source>
</evidence>
<proteinExistence type="predicted"/>
<dbReference type="InterPro" id="IPR011009">
    <property type="entry name" value="Kinase-like_dom_sf"/>
</dbReference>
<keyword evidence="5" id="KW-0067">ATP-binding</keyword>
<name>A0A7S4J194_9STRA</name>
<dbReference type="GO" id="GO:0005634">
    <property type="term" value="C:nucleus"/>
    <property type="evidence" value="ECO:0007669"/>
    <property type="project" value="TreeGrafter"/>
</dbReference>
<evidence type="ECO:0000256" key="5">
    <source>
        <dbReference type="ARBA" id="ARBA00022840"/>
    </source>
</evidence>
<feature type="domain" description="Protein kinase" evidence="6">
    <location>
        <begin position="158"/>
        <end position="465"/>
    </location>
</feature>
<dbReference type="InterPro" id="IPR008266">
    <property type="entry name" value="Tyr_kinase_AS"/>
</dbReference>
<accession>A0A7S4J194</accession>
<dbReference type="PANTHER" id="PTHR24345">
    <property type="entry name" value="SERINE/THREONINE-PROTEIN KINASE PLK"/>
    <property type="match status" value="1"/>
</dbReference>
<evidence type="ECO:0000256" key="1">
    <source>
        <dbReference type="ARBA" id="ARBA00022527"/>
    </source>
</evidence>
<dbReference type="Gene3D" id="1.10.510.10">
    <property type="entry name" value="Transferase(Phosphotransferase) domain 1"/>
    <property type="match status" value="1"/>
</dbReference>
<protein>
    <recommendedName>
        <fullName evidence="6">Protein kinase domain-containing protein</fullName>
    </recommendedName>
</protein>
<dbReference type="Pfam" id="PF00069">
    <property type="entry name" value="Pkinase"/>
    <property type="match status" value="1"/>
</dbReference>
<evidence type="ECO:0000256" key="2">
    <source>
        <dbReference type="ARBA" id="ARBA00022679"/>
    </source>
</evidence>
<keyword evidence="3" id="KW-0547">Nucleotide-binding</keyword>
<keyword evidence="2" id="KW-0808">Transferase</keyword>
<dbReference type="PANTHER" id="PTHR24345:SF91">
    <property type="entry name" value="SERINE_THREONINE-PROTEIN KINASE PLK4"/>
    <property type="match status" value="1"/>
</dbReference>
<dbReference type="SUPFAM" id="SSF56112">
    <property type="entry name" value="Protein kinase-like (PK-like)"/>
    <property type="match status" value="1"/>
</dbReference>